<dbReference type="EMBL" id="CP047476">
    <property type="protein sequence ID" value="QIA65460.1"/>
    <property type="molecule type" value="Genomic_DNA"/>
</dbReference>
<dbReference type="CDD" id="cd00038">
    <property type="entry name" value="CAP_ED"/>
    <property type="match status" value="1"/>
</dbReference>
<dbReference type="InterPro" id="IPR014710">
    <property type="entry name" value="RmlC-like_jellyroll"/>
</dbReference>
<evidence type="ECO:0000313" key="3">
    <source>
        <dbReference type="Proteomes" id="UP000464262"/>
    </source>
</evidence>
<dbReference type="SMART" id="SM00100">
    <property type="entry name" value="cNMP"/>
    <property type="match status" value="1"/>
</dbReference>
<name>A0A7Z2T717_9VIBR</name>
<evidence type="ECO:0000313" key="2">
    <source>
        <dbReference type="EMBL" id="QIA65460.1"/>
    </source>
</evidence>
<dbReference type="InterPro" id="IPR018490">
    <property type="entry name" value="cNMP-bd_dom_sf"/>
</dbReference>
<dbReference type="AlphaFoldDB" id="A0A7Z2T717"/>
<accession>A0A7Z2T717</accession>
<dbReference type="Gene3D" id="2.60.120.10">
    <property type="entry name" value="Jelly Rolls"/>
    <property type="match status" value="1"/>
</dbReference>
<dbReference type="InterPro" id="IPR036390">
    <property type="entry name" value="WH_DNA-bd_sf"/>
</dbReference>
<proteinExistence type="predicted"/>
<keyword evidence="3" id="KW-1185">Reference proteome</keyword>
<gene>
    <name evidence="2" type="ORF">GT360_18140</name>
</gene>
<dbReference type="Pfam" id="PF00027">
    <property type="entry name" value="cNMP_binding"/>
    <property type="match status" value="1"/>
</dbReference>
<dbReference type="Proteomes" id="UP000464262">
    <property type="component" value="Chromosome 2"/>
</dbReference>
<dbReference type="SUPFAM" id="SSF51206">
    <property type="entry name" value="cAMP-binding domain-like"/>
    <property type="match status" value="1"/>
</dbReference>
<evidence type="ECO:0000259" key="1">
    <source>
        <dbReference type="PROSITE" id="PS50042"/>
    </source>
</evidence>
<dbReference type="RefSeq" id="WP_164650360.1">
    <property type="nucleotide sequence ID" value="NZ_CP047476.1"/>
</dbReference>
<dbReference type="SUPFAM" id="SSF46785">
    <property type="entry name" value="Winged helix' DNA-binding domain"/>
    <property type="match status" value="1"/>
</dbReference>
<dbReference type="InterPro" id="IPR000595">
    <property type="entry name" value="cNMP-bd_dom"/>
</dbReference>
<dbReference type="PROSITE" id="PS50042">
    <property type="entry name" value="CNMP_BINDING_3"/>
    <property type="match status" value="1"/>
</dbReference>
<protein>
    <submittedName>
        <fullName evidence="2">Cyclic nucleotide-binding domain-containing protein</fullName>
    </submittedName>
</protein>
<organism evidence="2 3">
    <name type="scientific">Vibrio astriarenae</name>
    <dbReference type="NCBI Taxonomy" id="1481923"/>
    <lineage>
        <taxon>Bacteria</taxon>
        <taxon>Pseudomonadati</taxon>
        <taxon>Pseudomonadota</taxon>
        <taxon>Gammaproteobacteria</taxon>
        <taxon>Vibrionales</taxon>
        <taxon>Vibrionaceae</taxon>
        <taxon>Vibrio</taxon>
    </lineage>
</organism>
<feature type="domain" description="Cyclic nucleotide-binding" evidence="1">
    <location>
        <begin position="34"/>
        <end position="117"/>
    </location>
</feature>
<dbReference type="KEGG" id="vas:GT360_18140"/>
<reference evidence="2 3" key="1">
    <citation type="submission" date="2020-01" db="EMBL/GenBank/DDBJ databases">
        <title>Whole genome and functional gene identification of agarase of Vibrio HN897.</title>
        <authorList>
            <person name="Liu Y."/>
            <person name="Zhao Z."/>
        </authorList>
    </citation>
    <scope>NUCLEOTIDE SEQUENCE [LARGE SCALE GENOMIC DNA]</scope>
    <source>
        <strain evidence="2 3">HN897</strain>
    </source>
</reference>
<sequence length="209" mass="24125">MKPISQYSLCSTASLINVTKREPVYISNTESCGFYYVEEGFIGLYQVADTGKESLLRLYGPGSFFGYRSLFTGQRYPATSRAMEASKVRKVVVKDFESLQHLSPELARDLAIEVCQELGEAEKRLVQFSAFNAKNRIIDTIHHFFTYYPQYPWTYREISEYSATDVTTVIRFCKSLKESGVLCKQHRKPHPLDLNKLDRYRNKPKESTL</sequence>